<name>A0A8T0SGA7_PANVG</name>
<evidence type="ECO:0000313" key="2">
    <source>
        <dbReference type="EMBL" id="KAG2597287.1"/>
    </source>
</evidence>
<proteinExistence type="predicted"/>
<feature type="compositionally biased region" description="Gly residues" evidence="1">
    <location>
        <begin position="113"/>
        <end position="122"/>
    </location>
</feature>
<feature type="compositionally biased region" description="Low complexity" evidence="1">
    <location>
        <begin position="75"/>
        <end position="89"/>
    </location>
</feature>
<feature type="compositionally biased region" description="Pro residues" evidence="1">
    <location>
        <begin position="27"/>
        <end position="42"/>
    </location>
</feature>
<keyword evidence="3" id="KW-1185">Reference proteome</keyword>
<sequence length="128" mass="12541">MKLMEGDESDPEGERIAGHPEEEEARPPPPSPPSSAAPPPSPLIDWHLRDDGRPLPSLPVPSPVGATSRESPNPAGATSAAALGGLAPRGRPEAGATTSLGGTGPSRATTGTGNRGAGGVGCGAALEG</sequence>
<organism evidence="2 3">
    <name type="scientific">Panicum virgatum</name>
    <name type="common">Blackwell switchgrass</name>
    <dbReference type="NCBI Taxonomy" id="38727"/>
    <lineage>
        <taxon>Eukaryota</taxon>
        <taxon>Viridiplantae</taxon>
        <taxon>Streptophyta</taxon>
        <taxon>Embryophyta</taxon>
        <taxon>Tracheophyta</taxon>
        <taxon>Spermatophyta</taxon>
        <taxon>Magnoliopsida</taxon>
        <taxon>Liliopsida</taxon>
        <taxon>Poales</taxon>
        <taxon>Poaceae</taxon>
        <taxon>PACMAD clade</taxon>
        <taxon>Panicoideae</taxon>
        <taxon>Panicodae</taxon>
        <taxon>Paniceae</taxon>
        <taxon>Panicinae</taxon>
        <taxon>Panicum</taxon>
        <taxon>Panicum sect. Hiantes</taxon>
    </lineage>
</organism>
<feature type="compositionally biased region" description="Acidic residues" evidence="1">
    <location>
        <begin position="1"/>
        <end position="11"/>
    </location>
</feature>
<dbReference type="EMBL" id="CM029045">
    <property type="protein sequence ID" value="KAG2597287.1"/>
    <property type="molecule type" value="Genomic_DNA"/>
</dbReference>
<protein>
    <submittedName>
        <fullName evidence="2">Uncharacterized protein</fullName>
    </submittedName>
</protein>
<evidence type="ECO:0000256" key="1">
    <source>
        <dbReference type="SAM" id="MobiDB-lite"/>
    </source>
</evidence>
<dbReference type="AlphaFoldDB" id="A0A8T0SGA7"/>
<dbReference type="Proteomes" id="UP000823388">
    <property type="component" value="Chromosome 5K"/>
</dbReference>
<comment type="caution">
    <text evidence="2">The sequence shown here is derived from an EMBL/GenBank/DDBJ whole genome shotgun (WGS) entry which is preliminary data.</text>
</comment>
<gene>
    <name evidence="2" type="ORF">PVAP13_5KG259400</name>
</gene>
<evidence type="ECO:0000313" key="3">
    <source>
        <dbReference type="Proteomes" id="UP000823388"/>
    </source>
</evidence>
<accession>A0A8T0SGA7</accession>
<reference evidence="2" key="1">
    <citation type="submission" date="2020-05" db="EMBL/GenBank/DDBJ databases">
        <title>WGS assembly of Panicum virgatum.</title>
        <authorList>
            <person name="Lovell J.T."/>
            <person name="Jenkins J."/>
            <person name="Shu S."/>
            <person name="Juenger T.E."/>
            <person name="Schmutz J."/>
        </authorList>
    </citation>
    <scope>NUCLEOTIDE SEQUENCE</scope>
    <source>
        <strain evidence="2">AP13</strain>
    </source>
</reference>
<feature type="region of interest" description="Disordered" evidence="1">
    <location>
        <begin position="1"/>
        <end position="128"/>
    </location>
</feature>